<dbReference type="PATRIC" id="fig|279058.17.peg.4666"/>
<organism evidence="1 2">
    <name type="scientific">Collimonas arenae</name>
    <dbReference type="NCBI Taxonomy" id="279058"/>
    <lineage>
        <taxon>Bacteria</taxon>
        <taxon>Pseudomonadati</taxon>
        <taxon>Pseudomonadota</taxon>
        <taxon>Betaproteobacteria</taxon>
        <taxon>Burkholderiales</taxon>
        <taxon>Oxalobacteraceae</taxon>
        <taxon>Collimonas</taxon>
    </lineage>
</organism>
<evidence type="ECO:0000313" key="1">
    <source>
        <dbReference type="EMBL" id="AMP11992.1"/>
    </source>
</evidence>
<dbReference type="Proteomes" id="UP000071778">
    <property type="component" value="Chromosome"/>
</dbReference>
<dbReference type="EMBL" id="CP013235">
    <property type="protein sequence ID" value="AMP11992.1"/>
    <property type="molecule type" value="Genomic_DNA"/>
</dbReference>
<keyword evidence="2" id="KW-1185">Reference proteome</keyword>
<reference evidence="1 2" key="1">
    <citation type="submission" date="2015-11" db="EMBL/GenBank/DDBJ databases">
        <title>Exploring the genomic traits of fungus-feeding bacterial genus Collimonas.</title>
        <authorList>
            <person name="Song C."/>
            <person name="Schmidt R."/>
            <person name="de Jager V."/>
            <person name="Krzyzanowska D."/>
            <person name="Jongedijk E."/>
            <person name="Cankar K."/>
            <person name="Beekwilder J."/>
            <person name="van Veen A."/>
            <person name="de Boer W."/>
            <person name="van Veen J.A."/>
            <person name="Garbeva P."/>
        </authorList>
    </citation>
    <scope>NUCLEOTIDE SEQUENCE [LARGE SCALE GENOMIC DNA]</scope>
    <source>
        <strain evidence="1 2">Ter282</strain>
    </source>
</reference>
<protein>
    <submittedName>
        <fullName evidence="1">Uncharacterized protein</fullName>
    </submittedName>
</protein>
<name>A0A127QQT9_9BURK</name>
<gene>
    <name evidence="1" type="ORF">CAter282_4332</name>
</gene>
<proteinExistence type="predicted"/>
<evidence type="ECO:0000313" key="2">
    <source>
        <dbReference type="Proteomes" id="UP000071778"/>
    </source>
</evidence>
<sequence>MKKIVTNNSSTLRSLQLEPFDGLSKGPYYYHSLNISVFENFEDDRPELLQRDWGTLSAFLTAITSNSSEDTAGFSPWINGTSTAKTNAITALVIDFDTKFDINQLAPQFRDIERASYMARDPETGNEIFRVLLPLLNPISLEKFLILKPTIQNWADGIGNHPASNPSSYRVGRFCCYPSYNKADPASPRVEFASPGWMLDESAFDELRETGVLTLI</sequence>
<accession>A0A127QQT9</accession>
<dbReference type="RefSeq" id="WP_128083154.1">
    <property type="nucleotide sequence ID" value="NZ_CP013233.1"/>
</dbReference>
<dbReference type="AlphaFoldDB" id="A0A127QQT9"/>